<proteinExistence type="predicted"/>
<keyword evidence="1" id="KW-0732">Signal</keyword>
<protein>
    <submittedName>
        <fullName evidence="2">Uncharacterized protein</fullName>
    </submittedName>
</protein>
<reference evidence="2 3" key="1">
    <citation type="submission" date="2023-01" db="EMBL/GenBank/DDBJ databases">
        <title>Analysis of 21 Apiospora genomes using comparative genomics revels a genus with tremendous synthesis potential of carbohydrate active enzymes and secondary metabolites.</title>
        <authorList>
            <person name="Sorensen T."/>
        </authorList>
    </citation>
    <scope>NUCLEOTIDE SEQUENCE [LARGE SCALE GENOMIC DNA]</scope>
    <source>
        <strain evidence="2 3">CBS 83171</strain>
    </source>
</reference>
<organism evidence="2 3">
    <name type="scientific">Apiospora saccharicola</name>
    <dbReference type="NCBI Taxonomy" id="335842"/>
    <lineage>
        <taxon>Eukaryota</taxon>
        <taxon>Fungi</taxon>
        <taxon>Dikarya</taxon>
        <taxon>Ascomycota</taxon>
        <taxon>Pezizomycotina</taxon>
        <taxon>Sordariomycetes</taxon>
        <taxon>Xylariomycetidae</taxon>
        <taxon>Amphisphaeriales</taxon>
        <taxon>Apiosporaceae</taxon>
        <taxon>Apiospora</taxon>
    </lineage>
</organism>
<comment type="caution">
    <text evidence="2">The sequence shown here is derived from an EMBL/GenBank/DDBJ whole genome shotgun (WGS) entry which is preliminary data.</text>
</comment>
<sequence length="60" mass="6258">MRFTIVSITLLLSTAVGGVLADDNLHQIVERMPGCAVSCYADAASYRYDIHSSSAPGGVG</sequence>
<feature type="signal peptide" evidence="1">
    <location>
        <begin position="1"/>
        <end position="21"/>
    </location>
</feature>
<evidence type="ECO:0000256" key="1">
    <source>
        <dbReference type="SAM" id="SignalP"/>
    </source>
</evidence>
<name>A0ABR1UPN8_9PEZI</name>
<dbReference type="EMBL" id="JAQQWM010000006">
    <property type="protein sequence ID" value="KAK8060886.1"/>
    <property type="molecule type" value="Genomic_DNA"/>
</dbReference>
<evidence type="ECO:0000313" key="2">
    <source>
        <dbReference type="EMBL" id="KAK8060886.1"/>
    </source>
</evidence>
<gene>
    <name evidence="2" type="ORF">PG996_010816</name>
</gene>
<keyword evidence="3" id="KW-1185">Reference proteome</keyword>
<evidence type="ECO:0000313" key="3">
    <source>
        <dbReference type="Proteomes" id="UP001446871"/>
    </source>
</evidence>
<feature type="chain" id="PRO_5046381070" evidence="1">
    <location>
        <begin position="22"/>
        <end position="60"/>
    </location>
</feature>
<accession>A0ABR1UPN8</accession>
<dbReference type="Proteomes" id="UP001446871">
    <property type="component" value="Unassembled WGS sequence"/>
</dbReference>